<dbReference type="PANTHER" id="PTHR43877">
    <property type="entry name" value="AMINOALKYLPHOSPHONATE N-ACETYLTRANSFERASE-RELATED-RELATED"/>
    <property type="match status" value="1"/>
</dbReference>
<evidence type="ECO:0000256" key="2">
    <source>
        <dbReference type="ARBA" id="ARBA00023315"/>
    </source>
</evidence>
<dbReference type="Pfam" id="PF00583">
    <property type="entry name" value="Acetyltransf_1"/>
    <property type="match status" value="1"/>
</dbReference>
<gene>
    <name evidence="4" type="ORF">RM574_10495</name>
</gene>
<name>A0ABD5E3J7_9ACTN</name>
<dbReference type="InterPro" id="IPR000182">
    <property type="entry name" value="GNAT_dom"/>
</dbReference>
<dbReference type="InterPro" id="IPR016181">
    <property type="entry name" value="Acyl_CoA_acyltransferase"/>
</dbReference>
<reference evidence="5" key="1">
    <citation type="submission" date="2023-07" db="EMBL/GenBank/DDBJ databases">
        <title>30 novel species of actinomycetes from the DSMZ collection.</title>
        <authorList>
            <person name="Nouioui I."/>
        </authorList>
    </citation>
    <scope>NUCLEOTIDE SEQUENCE [LARGE SCALE GENOMIC DNA]</scope>
    <source>
        <strain evidence="5">DSM 41982</strain>
    </source>
</reference>
<dbReference type="RefSeq" id="WP_093853270.1">
    <property type="nucleotide sequence ID" value="NZ_JAVRER010000012.1"/>
</dbReference>
<dbReference type="InterPro" id="IPR050832">
    <property type="entry name" value="Bact_Acetyltransf"/>
</dbReference>
<evidence type="ECO:0000256" key="1">
    <source>
        <dbReference type="ARBA" id="ARBA00022679"/>
    </source>
</evidence>
<dbReference type="Proteomes" id="UP001183607">
    <property type="component" value="Unassembled WGS sequence"/>
</dbReference>
<accession>A0ABD5E3J7</accession>
<dbReference type="SUPFAM" id="SSF55729">
    <property type="entry name" value="Acyl-CoA N-acyltransferases (Nat)"/>
    <property type="match status" value="1"/>
</dbReference>
<evidence type="ECO:0000313" key="4">
    <source>
        <dbReference type="EMBL" id="MDT0415919.1"/>
    </source>
</evidence>
<evidence type="ECO:0000259" key="3">
    <source>
        <dbReference type="PROSITE" id="PS51186"/>
    </source>
</evidence>
<dbReference type="PROSITE" id="PS51186">
    <property type="entry name" value="GNAT"/>
    <property type="match status" value="2"/>
</dbReference>
<sequence>MTLRVRDLDPENPADLDGITAVLRATVPPMLVTPELLWWQSARAPAAQCHRLLLAEDEEGRVIGRGSTGLAHESPEPGLAFCNVYVHPEHEGRGAGTALVSAAEEYLASIGARTAFSWVLDGERNLGFARRSGWSPSRSARFQRLDLTAPLPPLAPPPPGVELRPAAAFADDPRPLFLLDAEATADEPSDVGTELDDYEEWLATSWGHPLLDRDLTTVALVDGVPAAFSIAHTDGAGRYSSGMTGTARAHRGRGLAKLAKHDSLSRARAAGLTEAYTSNDTENAPMLAINEWFGYVPAVTEVRHAKPLG</sequence>
<organism evidence="4 5">
    <name type="scientific">Streptomyces evansiae</name>
    <dbReference type="NCBI Taxonomy" id="3075535"/>
    <lineage>
        <taxon>Bacteria</taxon>
        <taxon>Bacillati</taxon>
        <taxon>Actinomycetota</taxon>
        <taxon>Actinomycetes</taxon>
        <taxon>Kitasatosporales</taxon>
        <taxon>Streptomycetaceae</taxon>
        <taxon>Streptomyces</taxon>
    </lineage>
</organism>
<comment type="caution">
    <text evidence="4">The sequence shown here is derived from an EMBL/GenBank/DDBJ whole genome shotgun (WGS) entry which is preliminary data.</text>
</comment>
<protein>
    <submittedName>
        <fullName evidence="4">GNAT family N-acetyltransferase</fullName>
    </submittedName>
</protein>
<dbReference type="EMBL" id="JAVRER010000012">
    <property type="protein sequence ID" value="MDT0415919.1"/>
    <property type="molecule type" value="Genomic_DNA"/>
</dbReference>
<evidence type="ECO:0000313" key="5">
    <source>
        <dbReference type="Proteomes" id="UP001183607"/>
    </source>
</evidence>
<feature type="domain" description="N-acetyltransferase" evidence="3">
    <location>
        <begin position="161"/>
        <end position="309"/>
    </location>
</feature>
<dbReference type="Gene3D" id="3.40.630.30">
    <property type="match status" value="1"/>
</dbReference>
<keyword evidence="1" id="KW-0808">Transferase</keyword>
<dbReference type="GO" id="GO:0016746">
    <property type="term" value="F:acyltransferase activity"/>
    <property type="evidence" value="ECO:0007669"/>
    <property type="project" value="UniProtKB-KW"/>
</dbReference>
<proteinExistence type="predicted"/>
<dbReference type="PANTHER" id="PTHR43877:SF1">
    <property type="entry name" value="ACETYLTRANSFERASE"/>
    <property type="match status" value="1"/>
</dbReference>
<dbReference type="AlphaFoldDB" id="A0ABD5E3J7"/>
<feature type="domain" description="N-acetyltransferase" evidence="3">
    <location>
        <begin position="3"/>
        <end position="150"/>
    </location>
</feature>
<dbReference type="CDD" id="cd04301">
    <property type="entry name" value="NAT_SF"/>
    <property type="match status" value="1"/>
</dbReference>
<keyword evidence="2" id="KW-0012">Acyltransferase</keyword>